<dbReference type="OrthoDB" id="258495at2759"/>
<dbReference type="EMBL" id="JACAZH010000001">
    <property type="protein sequence ID" value="KAF7377061.1"/>
    <property type="molecule type" value="Genomic_DNA"/>
</dbReference>
<evidence type="ECO:0000313" key="2">
    <source>
        <dbReference type="EMBL" id="KAF7377061.1"/>
    </source>
</evidence>
<name>A0A8H6ZIR2_9AGAR</name>
<evidence type="ECO:0000313" key="3">
    <source>
        <dbReference type="Proteomes" id="UP000623467"/>
    </source>
</evidence>
<dbReference type="Proteomes" id="UP000623467">
    <property type="component" value="Unassembled WGS sequence"/>
</dbReference>
<feature type="compositionally biased region" description="Acidic residues" evidence="1">
    <location>
        <begin position="415"/>
        <end position="426"/>
    </location>
</feature>
<feature type="compositionally biased region" description="Basic and acidic residues" evidence="1">
    <location>
        <begin position="454"/>
        <end position="466"/>
    </location>
</feature>
<keyword evidence="3" id="KW-1185">Reference proteome</keyword>
<evidence type="ECO:0000256" key="1">
    <source>
        <dbReference type="SAM" id="MobiDB-lite"/>
    </source>
</evidence>
<feature type="region of interest" description="Disordered" evidence="1">
    <location>
        <begin position="415"/>
        <end position="474"/>
    </location>
</feature>
<feature type="compositionally biased region" description="Acidic residues" evidence="1">
    <location>
        <begin position="436"/>
        <end position="453"/>
    </location>
</feature>
<comment type="caution">
    <text evidence="2">The sequence shown here is derived from an EMBL/GenBank/DDBJ whole genome shotgun (WGS) entry which is preliminary data.</text>
</comment>
<organism evidence="2 3">
    <name type="scientific">Mycena sanguinolenta</name>
    <dbReference type="NCBI Taxonomy" id="230812"/>
    <lineage>
        <taxon>Eukaryota</taxon>
        <taxon>Fungi</taxon>
        <taxon>Dikarya</taxon>
        <taxon>Basidiomycota</taxon>
        <taxon>Agaricomycotina</taxon>
        <taxon>Agaricomycetes</taxon>
        <taxon>Agaricomycetidae</taxon>
        <taxon>Agaricales</taxon>
        <taxon>Marasmiineae</taxon>
        <taxon>Mycenaceae</taxon>
        <taxon>Mycena</taxon>
    </lineage>
</organism>
<sequence length="530" mass="60090">MYQGDGAEEEWRQDIAKHMALRHPNIIQICGVASSNGLHAAIVNDDLIPLRHFLDRYRESHFKMVYIYACFNQDFTEASNYLHSAFQRKFYSPDCKSWIRHSTGRLCAELTPTSDYLPLDALSPKSPVSSGEYSSSPGTETITMFIDSLTLERYHDICYWNLRQYRHFDIPASTAMNLGAIFHCSSYSLEGSFEIASLLSVESPPFTDWRTFEGSTGEVMPSRWTRFQSGDVTNSIIYLQFGMSTGWDTWLSQANHIFRRLNIMANFEDYVVMEWICFNLNILPTTGDSPEGFLFLCPKEYFQMGPSSFRWPACPAYWSLDPSGIVRLSSEEAKQLGFPRFQLTATAWEYSWDDSVYEGLRQFHEAKGFNPYSEEVARHLGLPLYQLSSERDAPGMSTVVHLATSLTNKQIQLDSDGEEFDADINSDCDSGYTGNDESEYEPISDCDDSDVDAESSHSEADAHDAAGENCESDPTEILNCANHNASQSTLEEDMVAEEIFVPSPTLRIVLYIELMLILFLALSGVHHHVW</sequence>
<reference evidence="2" key="1">
    <citation type="submission" date="2020-05" db="EMBL/GenBank/DDBJ databases">
        <title>Mycena genomes resolve the evolution of fungal bioluminescence.</title>
        <authorList>
            <person name="Tsai I.J."/>
        </authorList>
    </citation>
    <scope>NUCLEOTIDE SEQUENCE</scope>
    <source>
        <strain evidence="2">160909Yilan</strain>
    </source>
</reference>
<proteinExistence type="predicted"/>
<protein>
    <submittedName>
        <fullName evidence="2">Uncharacterized protein</fullName>
    </submittedName>
</protein>
<gene>
    <name evidence="2" type="ORF">MSAN_00124300</name>
</gene>
<dbReference type="AlphaFoldDB" id="A0A8H6ZIR2"/>
<accession>A0A8H6ZIR2</accession>